<dbReference type="PROSITE" id="PS51007">
    <property type="entry name" value="CYTC"/>
    <property type="match status" value="1"/>
</dbReference>
<dbReference type="PANTHER" id="PTHR40942:SF4">
    <property type="entry name" value="CYTOCHROME C5"/>
    <property type="match status" value="1"/>
</dbReference>
<feature type="domain" description="Cytochrome c" evidence="8">
    <location>
        <begin position="34"/>
        <end position="113"/>
    </location>
</feature>
<feature type="chain" id="PRO_5016747031" evidence="7">
    <location>
        <begin position="38"/>
        <end position="113"/>
    </location>
</feature>
<keyword evidence="7" id="KW-0732">Signal</keyword>
<keyword evidence="4" id="KW-0249">Electron transport</keyword>
<dbReference type="GO" id="GO:0005506">
    <property type="term" value="F:iron ion binding"/>
    <property type="evidence" value="ECO:0007669"/>
    <property type="project" value="InterPro"/>
</dbReference>
<gene>
    <name evidence="9" type="ORF">NCTC10293_00400</name>
</gene>
<keyword evidence="1" id="KW-0813">Transport</keyword>
<dbReference type="AlphaFoldDB" id="A0A378R548"/>
<dbReference type="Proteomes" id="UP000255279">
    <property type="component" value="Unassembled WGS sequence"/>
</dbReference>
<sequence length="113" mass="12069">MQKTTSKTIQIPMRKTAQKLIVATLCASVLVSAPAVAAVADTYQKTCATCHDSGALNAPKKGDTAIWERLKSQKGMDALVQSTKKGMPQMPAMGLCGSCSDQDFKDLINYMAN</sequence>
<accession>A0A378R548</accession>
<evidence type="ECO:0000256" key="7">
    <source>
        <dbReference type="SAM" id="SignalP"/>
    </source>
</evidence>
<dbReference type="RefSeq" id="WP_078275639.1">
    <property type="nucleotide sequence ID" value="NZ_CAACXO010000019.1"/>
</dbReference>
<organism evidence="9 10">
    <name type="scientific">Moraxella caviae</name>
    <dbReference type="NCBI Taxonomy" id="34060"/>
    <lineage>
        <taxon>Bacteria</taxon>
        <taxon>Pseudomonadati</taxon>
        <taxon>Pseudomonadota</taxon>
        <taxon>Gammaproteobacteria</taxon>
        <taxon>Moraxellales</taxon>
        <taxon>Moraxellaceae</taxon>
        <taxon>Moraxella</taxon>
    </lineage>
</organism>
<dbReference type="GO" id="GO:0009055">
    <property type="term" value="F:electron transfer activity"/>
    <property type="evidence" value="ECO:0007669"/>
    <property type="project" value="InterPro"/>
</dbReference>
<evidence type="ECO:0000256" key="1">
    <source>
        <dbReference type="ARBA" id="ARBA00022448"/>
    </source>
</evidence>
<evidence type="ECO:0000313" key="10">
    <source>
        <dbReference type="Proteomes" id="UP000255279"/>
    </source>
</evidence>
<evidence type="ECO:0000256" key="5">
    <source>
        <dbReference type="ARBA" id="ARBA00023004"/>
    </source>
</evidence>
<dbReference type="Gene3D" id="1.10.760.10">
    <property type="entry name" value="Cytochrome c-like domain"/>
    <property type="match status" value="1"/>
</dbReference>
<dbReference type="PANTHER" id="PTHR40942">
    <property type="match status" value="1"/>
</dbReference>
<dbReference type="PRINTS" id="PR00607">
    <property type="entry name" value="CYTCHROMECIE"/>
</dbReference>
<dbReference type="EMBL" id="UGQE01000001">
    <property type="protein sequence ID" value="STZ10078.1"/>
    <property type="molecule type" value="Genomic_DNA"/>
</dbReference>
<evidence type="ECO:0000256" key="4">
    <source>
        <dbReference type="ARBA" id="ARBA00022982"/>
    </source>
</evidence>
<dbReference type="InterPro" id="IPR036909">
    <property type="entry name" value="Cyt_c-like_dom_sf"/>
</dbReference>
<evidence type="ECO:0000313" key="9">
    <source>
        <dbReference type="EMBL" id="STZ10078.1"/>
    </source>
</evidence>
<keyword evidence="3 6" id="KW-0479">Metal-binding</keyword>
<evidence type="ECO:0000256" key="3">
    <source>
        <dbReference type="ARBA" id="ARBA00022723"/>
    </source>
</evidence>
<proteinExistence type="predicted"/>
<keyword evidence="5 6" id="KW-0408">Iron</keyword>
<name>A0A378R548_9GAMM</name>
<dbReference type="Pfam" id="PF13442">
    <property type="entry name" value="Cytochrome_CBB3"/>
    <property type="match status" value="1"/>
</dbReference>
<evidence type="ECO:0000259" key="8">
    <source>
        <dbReference type="PROSITE" id="PS51007"/>
    </source>
</evidence>
<protein>
    <submittedName>
        <fullName evidence="9">Cytochrome c5</fullName>
    </submittedName>
</protein>
<reference evidence="9 10" key="1">
    <citation type="submission" date="2018-06" db="EMBL/GenBank/DDBJ databases">
        <authorList>
            <consortium name="Pathogen Informatics"/>
            <person name="Doyle S."/>
        </authorList>
    </citation>
    <scope>NUCLEOTIDE SEQUENCE [LARGE SCALE GENOMIC DNA]</scope>
    <source>
        <strain evidence="9 10">NCTC10293</strain>
    </source>
</reference>
<dbReference type="SUPFAM" id="SSF46626">
    <property type="entry name" value="Cytochrome c"/>
    <property type="match status" value="1"/>
</dbReference>
<keyword evidence="2 6" id="KW-0349">Heme</keyword>
<dbReference type="InterPro" id="IPR009056">
    <property type="entry name" value="Cyt_c-like_dom"/>
</dbReference>
<dbReference type="InterPro" id="IPR002323">
    <property type="entry name" value="Cyt_CIE"/>
</dbReference>
<evidence type="ECO:0000256" key="2">
    <source>
        <dbReference type="ARBA" id="ARBA00022617"/>
    </source>
</evidence>
<evidence type="ECO:0000256" key="6">
    <source>
        <dbReference type="PROSITE-ProRule" id="PRU00433"/>
    </source>
</evidence>
<feature type="signal peptide" evidence="7">
    <location>
        <begin position="1"/>
        <end position="37"/>
    </location>
</feature>
<dbReference type="GO" id="GO:0020037">
    <property type="term" value="F:heme binding"/>
    <property type="evidence" value="ECO:0007669"/>
    <property type="project" value="InterPro"/>
</dbReference>